<evidence type="ECO:0000259" key="11">
    <source>
        <dbReference type="PROSITE" id="PS50059"/>
    </source>
</evidence>
<evidence type="ECO:0000256" key="5">
    <source>
        <dbReference type="ARBA" id="ARBA00022490"/>
    </source>
</evidence>
<keyword evidence="8 9" id="KW-0413">Isomerase</keyword>
<sequence>MAIKSGDFVLIDYILKVKDTSEIFDITMEDQAKANNAYAPDQIYEPRLVAVGQGWTIKGIDEALVGMEEGAEKEFEIPPEKAFGERDPAKVRIVPARDLTRQGVTPKAGARIEVGGSLATIRSVGSGRVTIDFNHPLAGRALLAKLYVRKVVEDQAEKIRELIHRRVRNVPKEKFIITSIGSAITIEMPEESFVLEDIQFAKKGLAREISKYFPDVTSVQFIETYVLKTPKAEAAAEPAKEAEATQAGAAEEPKASEGETKKE</sequence>
<keyword evidence="6 9" id="KW-0697">Rotamase</keyword>
<dbReference type="GO" id="GO:0003755">
    <property type="term" value="F:peptidyl-prolyl cis-trans isomerase activity"/>
    <property type="evidence" value="ECO:0007669"/>
    <property type="project" value="UniProtKB-KW"/>
</dbReference>
<evidence type="ECO:0000256" key="7">
    <source>
        <dbReference type="ARBA" id="ARBA00023186"/>
    </source>
</evidence>
<feature type="domain" description="PPIase FKBP-type" evidence="11">
    <location>
        <begin position="6"/>
        <end position="95"/>
    </location>
</feature>
<dbReference type="Gene3D" id="3.30.70.2210">
    <property type="match status" value="1"/>
</dbReference>
<dbReference type="EC" id="5.2.1.8" evidence="4 9"/>
<gene>
    <name evidence="12" type="ORF">ENL91_05240</name>
</gene>
<name>A0A7J3V0A7_9CREN</name>
<keyword evidence="5" id="KW-0963">Cytoplasm</keyword>
<dbReference type="SUPFAM" id="SSF54534">
    <property type="entry name" value="FKBP-like"/>
    <property type="match status" value="1"/>
</dbReference>
<comment type="subcellular location">
    <subcellularLocation>
        <location evidence="2">Cytoplasm</location>
    </subcellularLocation>
</comment>
<protein>
    <recommendedName>
        <fullName evidence="4 9">peptidylprolyl isomerase</fullName>
        <ecNumber evidence="4 9">5.2.1.8</ecNumber>
    </recommendedName>
</protein>
<accession>A0A7J3V0A7</accession>
<evidence type="ECO:0000256" key="4">
    <source>
        <dbReference type="ARBA" id="ARBA00013194"/>
    </source>
</evidence>
<dbReference type="PANTHER" id="PTHR47861:SF3">
    <property type="entry name" value="FKBP-TYPE PEPTIDYL-PROLYL CIS-TRANS ISOMERASE SLYD"/>
    <property type="match status" value="1"/>
</dbReference>
<feature type="region of interest" description="Disordered" evidence="10">
    <location>
        <begin position="234"/>
        <end position="263"/>
    </location>
</feature>
<dbReference type="PROSITE" id="PS50059">
    <property type="entry name" value="FKBP_PPIASE"/>
    <property type="match status" value="1"/>
</dbReference>
<evidence type="ECO:0000256" key="6">
    <source>
        <dbReference type="ARBA" id="ARBA00023110"/>
    </source>
</evidence>
<dbReference type="PANTHER" id="PTHR47861">
    <property type="entry name" value="FKBP-TYPE PEPTIDYL-PROLYL CIS-TRANS ISOMERASE SLYD"/>
    <property type="match status" value="1"/>
</dbReference>
<dbReference type="Gene3D" id="3.10.50.40">
    <property type="match status" value="1"/>
</dbReference>
<comment type="catalytic activity">
    <reaction evidence="1 9">
        <text>[protein]-peptidylproline (omega=180) = [protein]-peptidylproline (omega=0)</text>
        <dbReference type="Rhea" id="RHEA:16237"/>
        <dbReference type="Rhea" id="RHEA-COMP:10747"/>
        <dbReference type="Rhea" id="RHEA-COMP:10748"/>
        <dbReference type="ChEBI" id="CHEBI:83833"/>
        <dbReference type="ChEBI" id="CHEBI:83834"/>
        <dbReference type="EC" id="5.2.1.8"/>
    </reaction>
</comment>
<dbReference type="InterPro" id="IPR040825">
    <property type="entry name" value="FKBP26_C"/>
</dbReference>
<dbReference type="Pfam" id="PF18046">
    <property type="entry name" value="FKBP26_C"/>
    <property type="match status" value="1"/>
</dbReference>
<dbReference type="InterPro" id="IPR048261">
    <property type="entry name" value="SlpA/SlyD-like_ins_sf"/>
</dbReference>
<dbReference type="GO" id="GO:0005737">
    <property type="term" value="C:cytoplasm"/>
    <property type="evidence" value="ECO:0007669"/>
    <property type="project" value="UniProtKB-SubCell"/>
</dbReference>
<evidence type="ECO:0000313" key="12">
    <source>
        <dbReference type="EMBL" id="HHI49558.1"/>
    </source>
</evidence>
<dbReference type="InterPro" id="IPR001179">
    <property type="entry name" value="PPIase_FKBP_dom"/>
</dbReference>
<reference evidence="12" key="1">
    <citation type="journal article" date="2020" name="mSystems">
        <title>Genome- and Community-Level Interaction Insights into Carbon Utilization and Element Cycling Functions of Hydrothermarchaeota in Hydrothermal Sediment.</title>
        <authorList>
            <person name="Zhou Z."/>
            <person name="Liu Y."/>
            <person name="Xu W."/>
            <person name="Pan J."/>
            <person name="Luo Z.H."/>
            <person name="Li M."/>
        </authorList>
    </citation>
    <scope>NUCLEOTIDE SEQUENCE [LARGE SCALE GENOMIC DNA]</scope>
    <source>
        <strain evidence="12">SpSt-1038</strain>
    </source>
</reference>
<dbReference type="InterPro" id="IPR046357">
    <property type="entry name" value="PPIase_dom_sf"/>
</dbReference>
<dbReference type="GO" id="GO:0042026">
    <property type="term" value="P:protein refolding"/>
    <property type="evidence" value="ECO:0007669"/>
    <property type="project" value="UniProtKB-ARBA"/>
</dbReference>
<evidence type="ECO:0000256" key="3">
    <source>
        <dbReference type="ARBA" id="ARBA00006577"/>
    </source>
</evidence>
<evidence type="ECO:0000256" key="9">
    <source>
        <dbReference type="PROSITE-ProRule" id="PRU00277"/>
    </source>
</evidence>
<comment type="similarity">
    <text evidence="3">Belongs to the FKBP-type PPIase family.</text>
</comment>
<evidence type="ECO:0000256" key="1">
    <source>
        <dbReference type="ARBA" id="ARBA00000971"/>
    </source>
</evidence>
<dbReference type="InterPro" id="IPR054016">
    <property type="entry name" value="FKBP26_IF"/>
</dbReference>
<dbReference type="EMBL" id="DRVT01000056">
    <property type="protein sequence ID" value="HHI49558.1"/>
    <property type="molecule type" value="Genomic_DNA"/>
</dbReference>
<dbReference type="Gene3D" id="2.40.10.330">
    <property type="match status" value="1"/>
</dbReference>
<feature type="compositionally biased region" description="Basic and acidic residues" evidence="10">
    <location>
        <begin position="251"/>
        <end position="263"/>
    </location>
</feature>
<organism evidence="12">
    <name type="scientific">Candidatus Methanosuratincola petrocarbonis</name>
    <name type="common">ex Vanwonterghem et al. 2016</name>
    <dbReference type="NCBI Taxonomy" id="1867261"/>
    <lineage>
        <taxon>Archaea</taxon>
        <taxon>Thermoproteota</taxon>
        <taxon>Methanosuratincolia</taxon>
        <taxon>Candidatus Methanomethylicales</taxon>
        <taxon>Candidatus Methanomethylicaceae</taxon>
        <taxon>Candidatus Methanosuratincola (ex Vanwonterghem et al. 2016)</taxon>
    </lineage>
</organism>
<comment type="caution">
    <text evidence="12">The sequence shown here is derived from an EMBL/GenBank/DDBJ whole genome shotgun (WGS) entry which is preliminary data.</text>
</comment>
<keyword evidence="7" id="KW-0143">Chaperone</keyword>
<evidence type="ECO:0000256" key="8">
    <source>
        <dbReference type="ARBA" id="ARBA00023235"/>
    </source>
</evidence>
<dbReference type="Pfam" id="PF22199">
    <property type="entry name" value="FKBP26_IF"/>
    <property type="match status" value="1"/>
</dbReference>
<dbReference type="AlphaFoldDB" id="A0A7J3V0A7"/>
<evidence type="ECO:0000256" key="10">
    <source>
        <dbReference type="SAM" id="MobiDB-lite"/>
    </source>
</evidence>
<evidence type="ECO:0000256" key="2">
    <source>
        <dbReference type="ARBA" id="ARBA00004496"/>
    </source>
</evidence>
<proteinExistence type="inferred from homology"/>